<keyword evidence="4" id="KW-0479">Metal-binding</keyword>
<reference evidence="10 11" key="1">
    <citation type="journal article" date="2019" name="Environ. Microbiol.">
        <title>At the nexus of three kingdoms: the genome of the mycorrhizal fungus Gigaspora margarita provides insights into plant, endobacterial and fungal interactions.</title>
        <authorList>
            <person name="Venice F."/>
            <person name="Ghignone S."/>
            <person name="Salvioli di Fossalunga A."/>
            <person name="Amselem J."/>
            <person name="Novero M."/>
            <person name="Xianan X."/>
            <person name="Sedzielewska Toro K."/>
            <person name="Morin E."/>
            <person name="Lipzen A."/>
            <person name="Grigoriev I.V."/>
            <person name="Henrissat B."/>
            <person name="Martin F.M."/>
            <person name="Bonfante P."/>
        </authorList>
    </citation>
    <scope>NUCLEOTIDE SEQUENCE [LARGE SCALE GENOMIC DNA]</scope>
    <source>
        <strain evidence="10 11">BEG34</strain>
    </source>
</reference>
<dbReference type="Pfam" id="PF01753">
    <property type="entry name" value="zf-MYND"/>
    <property type="match status" value="1"/>
</dbReference>
<dbReference type="PROSITE" id="PS01360">
    <property type="entry name" value="ZF_MYND_1"/>
    <property type="match status" value="1"/>
</dbReference>
<keyword evidence="1" id="KW-0489">Methyltransferase</keyword>
<evidence type="ECO:0000256" key="2">
    <source>
        <dbReference type="ARBA" id="ARBA00022679"/>
    </source>
</evidence>
<evidence type="ECO:0000256" key="6">
    <source>
        <dbReference type="ARBA" id="ARBA00022833"/>
    </source>
</evidence>
<evidence type="ECO:0000313" key="11">
    <source>
        <dbReference type="Proteomes" id="UP000439903"/>
    </source>
</evidence>
<dbReference type="PANTHER" id="PTHR13271:SF34">
    <property type="entry name" value="N-LYSINE METHYLTRANSFERASE SETD6"/>
    <property type="match status" value="1"/>
</dbReference>
<dbReference type="InterPro" id="IPR036464">
    <property type="entry name" value="Rubisco_LSMT_subst-bd_sf"/>
</dbReference>
<evidence type="ECO:0000256" key="4">
    <source>
        <dbReference type="ARBA" id="ARBA00022723"/>
    </source>
</evidence>
<organism evidence="10 11">
    <name type="scientific">Gigaspora margarita</name>
    <dbReference type="NCBI Taxonomy" id="4874"/>
    <lineage>
        <taxon>Eukaryota</taxon>
        <taxon>Fungi</taxon>
        <taxon>Fungi incertae sedis</taxon>
        <taxon>Mucoromycota</taxon>
        <taxon>Glomeromycotina</taxon>
        <taxon>Glomeromycetes</taxon>
        <taxon>Diversisporales</taxon>
        <taxon>Gigasporaceae</taxon>
        <taxon>Gigaspora</taxon>
    </lineage>
</organism>
<dbReference type="Gene3D" id="6.10.140.2220">
    <property type="match status" value="1"/>
</dbReference>
<feature type="domain" description="MYND-type" evidence="9">
    <location>
        <begin position="403"/>
        <end position="441"/>
    </location>
</feature>
<dbReference type="PANTHER" id="PTHR13271">
    <property type="entry name" value="UNCHARACTERIZED PUTATIVE METHYLTRANSFERASE"/>
    <property type="match status" value="1"/>
</dbReference>
<evidence type="ECO:0000259" key="9">
    <source>
        <dbReference type="PROSITE" id="PS50865"/>
    </source>
</evidence>
<dbReference type="Gene3D" id="3.90.1420.10">
    <property type="entry name" value="Rubisco LSMT, substrate-binding domain"/>
    <property type="match status" value="1"/>
</dbReference>
<dbReference type="InterPro" id="IPR001214">
    <property type="entry name" value="SET_dom"/>
</dbReference>
<keyword evidence="6" id="KW-0862">Zinc</keyword>
<dbReference type="InterPro" id="IPR050600">
    <property type="entry name" value="SETD3_SETD6_MTase"/>
</dbReference>
<dbReference type="SUPFAM" id="SSF81822">
    <property type="entry name" value="RuBisCo LSMT C-terminal, substrate-binding domain"/>
    <property type="match status" value="1"/>
</dbReference>
<proteinExistence type="predicted"/>
<dbReference type="Pfam" id="PF09273">
    <property type="entry name" value="Rubis-subs-bind"/>
    <property type="match status" value="1"/>
</dbReference>
<evidence type="ECO:0000256" key="7">
    <source>
        <dbReference type="PROSITE-ProRule" id="PRU00134"/>
    </source>
</evidence>
<dbReference type="EMBL" id="WTPW01001523">
    <property type="protein sequence ID" value="KAF0430334.1"/>
    <property type="molecule type" value="Genomic_DNA"/>
</dbReference>
<dbReference type="GO" id="GO:0005634">
    <property type="term" value="C:nucleus"/>
    <property type="evidence" value="ECO:0007669"/>
    <property type="project" value="TreeGrafter"/>
</dbReference>
<dbReference type="SUPFAM" id="SSF82199">
    <property type="entry name" value="SET domain"/>
    <property type="match status" value="1"/>
</dbReference>
<dbReference type="InterPro" id="IPR002893">
    <property type="entry name" value="Znf_MYND"/>
</dbReference>
<name>A0A8H4A626_GIGMA</name>
<dbReference type="PROSITE" id="PS50280">
    <property type="entry name" value="SET"/>
    <property type="match status" value="1"/>
</dbReference>
<dbReference type="Gene3D" id="3.90.1410.10">
    <property type="entry name" value="set domain protein methyltransferase, domain 1"/>
    <property type="match status" value="1"/>
</dbReference>
<dbReference type="Pfam" id="PF00856">
    <property type="entry name" value="SET"/>
    <property type="match status" value="1"/>
</dbReference>
<evidence type="ECO:0000256" key="1">
    <source>
        <dbReference type="ARBA" id="ARBA00022603"/>
    </source>
</evidence>
<accession>A0A8H4A626</accession>
<dbReference type="InterPro" id="IPR046341">
    <property type="entry name" value="SET_dom_sf"/>
</dbReference>
<evidence type="ECO:0000256" key="3">
    <source>
        <dbReference type="ARBA" id="ARBA00022691"/>
    </source>
</evidence>
<dbReference type="CDD" id="cd10527">
    <property type="entry name" value="SET_LSMT"/>
    <property type="match status" value="1"/>
</dbReference>
<evidence type="ECO:0000259" key="8">
    <source>
        <dbReference type="PROSITE" id="PS50280"/>
    </source>
</evidence>
<dbReference type="GO" id="GO:0032259">
    <property type="term" value="P:methylation"/>
    <property type="evidence" value="ECO:0007669"/>
    <property type="project" value="UniProtKB-KW"/>
</dbReference>
<dbReference type="PROSITE" id="PS50865">
    <property type="entry name" value="ZF_MYND_2"/>
    <property type="match status" value="1"/>
</dbReference>
<keyword evidence="3" id="KW-0949">S-adenosyl-L-methionine</keyword>
<dbReference type="SUPFAM" id="SSF144232">
    <property type="entry name" value="HIT/MYND zinc finger-like"/>
    <property type="match status" value="1"/>
</dbReference>
<keyword evidence="11" id="KW-1185">Reference proteome</keyword>
<protein>
    <submittedName>
        <fullName evidence="10">SET domain-containing protein</fullName>
    </submittedName>
</protein>
<keyword evidence="5 7" id="KW-0863">Zinc-finger</keyword>
<dbReference type="OrthoDB" id="341421at2759"/>
<keyword evidence="2" id="KW-0808">Transferase</keyword>
<sequence length="445" mass="50120">MELQKWLINGGAEGLSWLQLEDFPDTGRGVKTLRPLKSQEVVLTIPESFLWTADVATNDPVIGTVIRSVEPPLSVDDILAVFLLFIKSCKTGYDGRRAHVELLPTSYTASIFFSDEEIEICSGSSLYHLTQKLKQQIRDDYNQLNNNLFSKHPDLFPLEGFTQDDYIWALCTIWSRGMDFQLPDGQFRCIAPFADMLNHSLDVEVCHTYDPQLKRLQILAGKNYTAGEQVFINYGLVPNNRLLRLYGFILPDNPHDSYDLVLTTQPQAPLYSEKVALLKSISLQVDSIFPLKLNDPLPLNVLRYLRIQRLELLEISTVAVRHGAKDRISSRNEAEILEALRESCENLLSGFGISLEKLEEKVASGVYQRGSNAWAAAHVSIGEQKILKATLQKVKELLALVICANCGKADENNKRCGRCRKVVYCGVVCQKSHYSEHKVLCKASE</sequence>
<feature type="domain" description="SET" evidence="8">
    <location>
        <begin position="16"/>
        <end position="235"/>
    </location>
</feature>
<dbReference type="AlphaFoldDB" id="A0A8H4A626"/>
<evidence type="ECO:0000256" key="5">
    <source>
        <dbReference type="ARBA" id="ARBA00022771"/>
    </source>
</evidence>
<comment type="caution">
    <text evidence="10">The sequence shown here is derived from an EMBL/GenBank/DDBJ whole genome shotgun (WGS) entry which is preliminary data.</text>
</comment>
<dbReference type="InterPro" id="IPR015353">
    <property type="entry name" value="Rubisco_LSMT_subst-bd"/>
</dbReference>
<dbReference type="GO" id="GO:0016279">
    <property type="term" value="F:protein-lysine N-methyltransferase activity"/>
    <property type="evidence" value="ECO:0007669"/>
    <property type="project" value="TreeGrafter"/>
</dbReference>
<evidence type="ECO:0000313" key="10">
    <source>
        <dbReference type="EMBL" id="KAF0430334.1"/>
    </source>
</evidence>
<dbReference type="GO" id="GO:0008270">
    <property type="term" value="F:zinc ion binding"/>
    <property type="evidence" value="ECO:0007669"/>
    <property type="project" value="UniProtKB-KW"/>
</dbReference>
<dbReference type="Proteomes" id="UP000439903">
    <property type="component" value="Unassembled WGS sequence"/>
</dbReference>
<gene>
    <name evidence="10" type="ORF">F8M41_005538</name>
</gene>